<evidence type="ECO:0000256" key="2">
    <source>
        <dbReference type="ARBA" id="ARBA00022679"/>
    </source>
</evidence>
<dbReference type="InterPro" id="IPR051128">
    <property type="entry name" value="EgtD_Methyltrsf_superfamily"/>
</dbReference>
<dbReference type="RefSeq" id="WP_219877202.1">
    <property type="nucleotide sequence ID" value="NZ_JAHYXK010000006.1"/>
</dbReference>
<dbReference type="PANTHER" id="PTHR43397:SF1">
    <property type="entry name" value="ERGOTHIONEINE BIOSYNTHESIS PROTEIN 1"/>
    <property type="match status" value="1"/>
</dbReference>
<dbReference type="Proteomes" id="UP000813018">
    <property type="component" value="Unassembled WGS sequence"/>
</dbReference>
<dbReference type="InterPro" id="IPR019257">
    <property type="entry name" value="MeTrfase_dom"/>
</dbReference>
<dbReference type="InterPro" id="IPR017804">
    <property type="entry name" value="MeTrfase_EgtD-like"/>
</dbReference>
<keyword evidence="1 4" id="KW-0489">Methyltransferase</keyword>
<dbReference type="Gene3D" id="3.40.50.150">
    <property type="entry name" value="Vaccinia Virus protein VP39"/>
    <property type="match status" value="1"/>
</dbReference>
<dbReference type="InterPro" id="IPR035094">
    <property type="entry name" value="EgtD"/>
</dbReference>
<sequence length="335" mass="38223">MEQDATLAHMIDLSRKKDGTNDTAAFAKDVDKGLSLKQKDLPSRYFYDGKGSQLFQQIMSLPEYYLTRAEHEVFTSNKEAISTRFAGEGFFHLIDLGAGDALKTKILLGELAQQQADFDYVPVDISGDAMQQLTQSLRSELPDVDVQAVVGEYFKALEWLQQNKSERKVVLFLGSNIGNFEKKDSIEFLRSIRSYLSPGDRLLMGIDLRKNPDVILQAYDDTAGVTAAFNLNLLHRINRELGGEFKVEQFRHYAMYNPLEGVMRSFLISLQEQDVYIRALDKTYHFEAWEALHTENSHKYSLEQIEELGKLCGFAVETVYYDSEKRFADVLFTVS</sequence>
<dbReference type="GO" id="GO:0032259">
    <property type="term" value="P:methylation"/>
    <property type="evidence" value="ECO:0007669"/>
    <property type="project" value="UniProtKB-KW"/>
</dbReference>
<dbReference type="PANTHER" id="PTHR43397">
    <property type="entry name" value="ERGOTHIONEINE BIOSYNTHESIS PROTEIN 1"/>
    <property type="match status" value="1"/>
</dbReference>
<dbReference type="GO" id="GO:0052706">
    <property type="term" value="F:L-histidine N(alpha)-methyltransferase activity"/>
    <property type="evidence" value="ECO:0007669"/>
    <property type="project" value="UniProtKB-EC"/>
</dbReference>
<comment type="caution">
    <text evidence="4">The sequence shown here is derived from an EMBL/GenBank/DDBJ whole genome shotgun (WGS) entry which is preliminary data.</text>
</comment>
<dbReference type="EC" id="2.1.1.44" evidence="4"/>
<dbReference type="EMBL" id="JAHYXK010000006">
    <property type="protein sequence ID" value="MBW7467320.1"/>
    <property type="molecule type" value="Genomic_DNA"/>
</dbReference>
<dbReference type="Pfam" id="PF10017">
    <property type="entry name" value="Methyltransf_33"/>
    <property type="match status" value="1"/>
</dbReference>
<organism evidence="4 5">
    <name type="scientific">Pontibacter aydingkolensis</name>
    <dbReference type="NCBI Taxonomy" id="1911536"/>
    <lineage>
        <taxon>Bacteria</taxon>
        <taxon>Pseudomonadati</taxon>
        <taxon>Bacteroidota</taxon>
        <taxon>Cytophagia</taxon>
        <taxon>Cytophagales</taxon>
        <taxon>Hymenobacteraceae</taxon>
        <taxon>Pontibacter</taxon>
    </lineage>
</organism>
<gene>
    <name evidence="4" type="primary">egtD</name>
    <name evidence="4" type="ORF">K0O23_09580</name>
</gene>
<accession>A0ABS7CTZ0</accession>
<reference evidence="4 5" key="1">
    <citation type="journal article" date="2016" name="Int. J. Syst. Evol. Microbiol.">
        <title>Pontibacter aydingkolensis sp. nov., isolated from soil of a salt lake.</title>
        <authorList>
            <person name="Osman G."/>
            <person name="Zhang T."/>
            <person name="Lou K."/>
            <person name="Gao Y."/>
            <person name="Chang W."/>
            <person name="Lin Q."/>
            <person name="Yang H.M."/>
            <person name="Huo X.D."/>
            <person name="Wang N."/>
        </authorList>
    </citation>
    <scope>NUCLEOTIDE SEQUENCE [LARGE SCALE GENOMIC DNA]</scope>
    <source>
        <strain evidence="4 5">KACC 19255</strain>
    </source>
</reference>
<feature type="domain" description="Histidine-specific methyltransferase SAM-dependent" evidence="3">
    <location>
        <begin position="26"/>
        <end position="332"/>
    </location>
</feature>
<dbReference type="NCBIfam" id="TIGR03438">
    <property type="entry name" value="egtD_ergothio"/>
    <property type="match status" value="1"/>
</dbReference>
<dbReference type="PIRSF" id="PIRSF018005">
    <property type="entry name" value="UCP018005"/>
    <property type="match status" value="1"/>
</dbReference>
<evidence type="ECO:0000313" key="5">
    <source>
        <dbReference type="Proteomes" id="UP000813018"/>
    </source>
</evidence>
<evidence type="ECO:0000313" key="4">
    <source>
        <dbReference type="EMBL" id="MBW7467320.1"/>
    </source>
</evidence>
<keyword evidence="2 4" id="KW-0808">Transferase</keyword>
<dbReference type="InterPro" id="IPR029063">
    <property type="entry name" value="SAM-dependent_MTases_sf"/>
</dbReference>
<evidence type="ECO:0000259" key="3">
    <source>
        <dbReference type="Pfam" id="PF10017"/>
    </source>
</evidence>
<evidence type="ECO:0000256" key="1">
    <source>
        <dbReference type="ARBA" id="ARBA00022603"/>
    </source>
</evidence>
<name>A0ABS7CTZ0_9BACT</name>
<keyword evidence="5" id="KW-1185">Reference proteome</keyword>
<dbReference type="SUPFAM" id="SSF53335">
    <property type="entry name" value="S-adenosyl-L-methionine-dependent methyltransferases"/>
    <property type="match status" value="1"/>
</dbReference>
<protein>
    <submittedName>
        <fullName evidence="4">L-histidine N(Alpha)-methyltransferase</fullName>
        <ecNumber evidence="4">2.1.1.44</ecNumber>
    </submittedName>
</protein>
<proteinExistence type="predicted"/>